<evidence type="ECO:0000256" key="9">
    <source>
        <dbReference type="ARBA" id="ARBA00022737"/>
    </source>
</evidence>
<keyword evidence="9" id="KW-0677">Repeat</keyword>
<evidence type="ECO:0000256" key="12">
    <source>
        <dbReference type="ARBA" id="ARBA00022833"/>
    </source>
</evidence>
<organism evidence="16 17">
    <name type="scientific">Prunus armeniaca</name>
    <name type="common">Apricot</name>
    <name type="synonym">Armeniaca vulgaris</name>
    <dbReference type="NCBI Taxonomy" id="36596"/>
    <lineage>
        <taxon>Eukaryota</taxon>
        <taxon>Viridiplantae</taxon>
        <taxon>Streptophyta</taxon>
        <taxon>Embryophyta</taxon>
        <taxon>Tracheophyta</taxon>
        <taxon>Spermatophyta</taxon>
        <taxon>Magnoliopsida</taxon>
        <taxon>eudicotyledons</taxon>
        <taxon>Gunneridae</taxon>
        <taxon>Pentapetalae</taxon>
        <taxon>rosids</taxon>
        <taxon>fabids</taxon>
        <taxon>Rosales</taxon>
        <taxon>Rosaceae</taxon>
        <taxon>Amygdaloideae</taxon>
        <taxon>Amygdaleae</taxon>
        <taxon>Prunus</taxon>
    </lineage>
</organism>
<dbReference type="InterPro" id="IPR013083">
    <property type="entry name" value="Znf_RING/FYVE/PHD"/>
</dbReference>
<evidence type="ECO:0000313" key="16">
    <source>
        <dbReference type="EMBL" id="CAB4313317.1"/>
    </source>
</evidence>
<dbReference type="FunFam" id="3.30.40.10:FF:000230">
    <property type="entry name" value="RBR-type E3 ubiquitin transferase"/>
    <property type="match status" value="1"/>
</dbReference>
<dbReference type="FunFam" id="1.20.120.1750:FF:000019">
    <property type="entry name" value="RBR-type E3 ubiquitin transferase"/>
    <property type="match status" value="1"/>
</dbReference>
<feature type="domain" description="RING-type" evidence="14">
    <location>
        <begin position="158"/>
        <end position="202"/>
    </location>
</feature>
<dbReference type="AlphaFoldDB" id="A0A6J5XLK0"/>
<evidence type="ECO:0000259" key="14">
    <source>
        <dbReference type="PROSITE" id="PS50089"/>
    </source>
</evidence>
<feature type="domain" description="RING-type" evidence="14">
    <location>
        <begin position="324"/>
        <end position="367"/>
    </location>
</feature>
<protein>
    <recommendedName>
        <fullName evidence="6">RBR-type E3 ubiquitin transferase</fullName>
        <ecNumber evidence="6">2.3.2.31</ecNumber>
    </recommendedName>
</protein>
<comment type="pathway">
    <text evidence="4">Protein modification; protein ubiquitination.</text>
</comment>
<gene>
    <name evidence="16" type="ORF">ORAREDHAP_LOCUS36189</name>
</gene>
<dbReference type="PROSITE" id="PS50089">
    <property type="entry name" value="ZF_RING_2"/>
    <property type="match status" value="2"/>
</dbReference>
<dbReference type="Proteomes" id="UP000507245">
    <property type="component" value="Unassembled WGS sequence"/>
</dbReference>
<dbReference type="UniPathway" id="UPA00143"/>
<comment type="catalytic activity">
    <reaction evidence="1">
        <text>[E2 ubiquitin-conjugating enzyme]-S-ubiquitinyl-L-cysteine + [acceptor protein]-L-lysine = [E2 ubiquitin-conjugating enzyme]-L-cysteine + [acceptor protein]-N(6)-ubiquitinyl-L-lysine.</text>
        <dbReference type="EC" id="2.3.2.31"/>
    </reaction>
</comment>
<reference evidence="17" key="1">
    <citation type="journal article" date="2020" name="Genome Biol.">
        <title>Gamete binning: chromosome-level and haplotype-resolved genome assembly enabled by high-throughput single-cell sequencing of gamete genomes.</title>
        <authorList>
            <person name="Campoy J.A."/>
            <person name="Sun H."/>
            <person name="Goel M."/>
            <person name="Jiao W.-B."/>
            <person name="Folz-Donahue K."/>
            <person name="Wang N."/>
            <person name="Rubio M."/>
            <person name="Liu C."/>
            <person name="Kukat C."/>
            <person name="Ruiz D."/>
            <person name="Huettel B."/>
            <person name="Schneeberger K."/>
        </authorList>
    </citation>
    <scope>NUCLEOTIDE SEQUENCE [LARGE SCALE GENOMIC DNA]</scope>
    <source>
        <strain evidence="17">cv. Rojo Pasion</strain>
    </source>
</reference>
<evidence type="ECO:0000256" key="1">
    <source>
        <dbReference type="ARBA" id="ARBA00001798"/>
    </source>
</evidence>
<name>A0A6J5XLK0_PRUAR</name>
<evidence type="ECO:0000256" key="10">
    <source>
        <dbReference type="ARBA" id="ARBA00022771"/>
    </source>
</evidence>
<dbReference type="GO" id="GO:0061630">
    <property type="term" value="F:ubiquitin protein ligase activity"/>
    <property type="evidence" value="ECO:0007669"/>
    <property type="project" value="UniProtKB-EC"/>
</dbReference>
<dbReference type="SUPFAM" id="SSF57850">
    <property type="entry name" value="RING/U-box"/>
    <property type="match status" value="3"/>
</dbReference>
<evidence type="ECO:0000256" key="2">
    <source>
        <dbReference type="ARBA" id="ARBA00001947"/>
    </source>
</evidence>
<evidence type="ECO:0000256" key="8">
    <source>
        <dbReference type="ARBA" id="ARBA00022723"/>
    </source>
</evidence>
<evidence type="ECO:0000256" key="5">
    <source>
        <dbReference type="ARBA" id="ARBA00005884"/>
    </source>
</evidence>
<dbReference type="EC" id="2.3.2.31" evidence="6"/>
<dbReference type="CDD" id="cd22582">
    <property type="entry name" value="BRcat_RBR_unk"/>
    <property type="match status" value="1"/>
</dbReference>
<dbReference type="OrthoDB" id="9977870at2759"/>
<accession>A0A6J5XLK0</accession>
<evidence type="ECO:0000313" key="17">
    <source>
        <dbReference type="Proteomes" id="UP000507245"/>
    </source>
</evidence>
<dbReference type="InterPro" id="IPR002867">
    <property type="entry name" value="IBR_dom"/>
</dbReference>
<dbReference type="PROSITE" id="PS51873">
    <property type="entry name" value="TRIAD"/>
    <property type="match status" value="1"/>
</dbReference>
<dbReference type="PANTHER" id="PTHR11685">
    <property type="entry name" value="RBR FAMILY RING FINGER AND IBR DOMAIN-CONTAINING"/>
    <property type="match status" value="1"/>
</dbReference>
<dbReference type="Pfam" id="PF01485">
    <property type="entry name" value="IBR"/>
    <property type="match status" value="2"/>
</dbReference>
<evidence type="ECO:0000256" key="3">
    <source>
        <dbReference type="ARBA" id="ARBA00003976"/>
    </source>
</evidence>
<keyword evidence="10 13" id="KW-0863">Zinc-finger</keyword>
<keyword evidence="7" id="KW-0808">Transferase</keyword>
<dbReference type="GO" id="GO:0008270">
    <property type="term" value="F:zinc ion binding"/>
    <property type="evidence" value="ECO:0007669"/>
    <property type="project" value="UniProtKB-KW"/>
</dbReference>
<dbReference type="SMART" id="SM00647">
    <property type="entry name" value="IBR"/>
    <property type="match status" value="2"/>
</dbReference>
<evidence type="ECO:0000259" key="15">
    <source>
        <dbReference type="PROSITE" id="PS51873"/>
    </source>
</evidence>
<evidence type="ECO:0000256" key="13">
    <source>
        <dbReference type="PROSITE-ProRule" id="PRU00175"/>
    </source>
</evidence>
<keyword evidence="8" id="KW-0479">Metal-binding</keyword>
<dbReference type="InterPro" id="IPR044066">
    <property type="entry name" value="TRIAD_supradom"/>
</dbReference>
<dbReference type="PROSITE" id="PS00518">
    <property type="entry name" value="ZF_RING_1"/>
    <property type="match status" value="1"/>
</dbReference>
<feature type="domain" description="RING-type" evidence="15">
    <location>
        <begin position="154"/>
        <end position="369"/>
    </location>
</feature>
<dbReference type="CDD" id="cd22584">
    <property type="entry name" value="Rcat_RBR_unk"/>
    <property type="match status" value="1"/>
</dbReference>
<keyword evidence="17" id="KW-1185">Reference proteome</keyword>
<evidence type="ECO:0000256" key="4">
    <source>
        <dbReference type="ARBA" id="ARBA00004906"/>
    </source>
</evidence>
<dbReference type="InterPro" id="IPR017907">
    <property type="entry name" value="Znf_RING_CS"/>
</dbReference>
<sequence>MLSSIQKGSRNDHLSLSLSQPIEGPRQLRLHLSSKALVTSDCFKLYCKGLLREETLDIWGRKVVVVGAGVAICDRRDNLIFESRKNLKSLNHFAVRSRKTAELLALIEGSHFEVTSTLPGSSEIAALVTQVTRLEKTTAFQSTSSAGTCKAMSVKETCLICFEDTPIARMFSIGTCLHKYCLACMKHHVEVNLQSGILAQCPHKDCKCEVNIITCKNFLSPELADVMIERIKESSIPVTEKVYCAFPTCSALMSKKEVLEHTKTSFVSEGGRKCMKCQRYFCVNCKVPWHYDMSCYDYQRSETYSLAEEQLLKSLAMKKLWRQCSKCKHMVELDSGCYHITCRCGHQFCYTCGAQWKNKTATCSCPLWDEHHIIRP</sequence>
<dbReference type="EMBL" id="CAEKKB010000006">
    <property type="protein sequence ID" value="CAB4313317.1"/>
    <property type="molecule type" value="Genomic_DNA"/>
</dbReference>
<dbReference type="GO" id="GO:0016567">
    <property type="term" value="P:protein ubiquitination"/>
    <property type="evidence" value="ECO:0007669"/>
    <property type="project" value="UniProtKB-UniPathway"/>
</dbReference>
<comment type="similarity">
    <text evidence="5">Belongs to the RBR family. Ariadne subfamily.</text>
</comment>
<evidence type="ECO:0000256" key="7">
    <source>
        <dbReference type="ARBA" id="ARBA00022679"/>
    </source>
</evidence>
<dbReference type="Gene3D" id="3.30.40.10">
    <property type="entry name" value="Zinc/RING finger domain, C3HC4 (zinc finger)"/>
    <property type="match status" value="1"/>
</dbReference>
<evidence type="ECO:0000256" key="11">
    <source>
        <dbReference type="ARBA" id="ARBA00022786"/>
    </source>
</evidence>
<proteinExistence type="inferred from homology"/>
<dbReference type="InterPro" id="IPR001841">
    <property type="entry name" value="Znf_RING"/>
</dbReference>
<dbReference type="Gene3D" id="1.20.120.1750">
    <property type="match status" value="1"/>
</dbReference>
<dbReference type="InterPro" id="IPR031127">
    <property type="entry name" value="E3_UB_ligase_RBR"/>
</dbReference>
<keyword evidence="12" id="KW-0862">Zinc</keyword>
<keyword evidence="11" id="KW-0833">Ubl conjugation pathway</keyword>
<evidence type="ECO:0000256" key="6">
    <source>
        <dbReference type="ARBA" id="ARBA00012251"/>
    </source>
</evidence>
<comment type="function">
    <text evidence="3">Might act as an E3 ubiquitin-protein ligase, or as part of E3 complex, which accepts ubiquitin from specific E2 ubiquitin-conjugating enzymes and then transfers it to substrates.</text>
</comment>
<comment type="cofactor">
    <cofactor evidence="2">
        <name>Zn(2+)</name>
        <dbReference type="ChEBI" id="CHEBI:29105"/>
    </cofactor>
</comment>